<dbReference type="GO" id="GO:0005886">
    <property type="term" value="C:plasma membrane"/>
    <property type="evidence" value="ECO:0007669"/>
    <property type="project" value="TreeGrafter"/>
</dbReference>
<dbReference type="InterPro" id="IPR037099">
    <property type="entry name" value="Fum_R/Succ_DH_flav-like_C_sf"/>
</dbReference>
<evidence type="ECO:0000259" key="4">
    <source>
        <dbReference type="Pfam" id="PF02910"/>
    </source>
</evidence>
<keyword evidence="1" id="KW-0285">Flavoprotein</keyword>
<reference evidence="5 6" key="1">
    <citation type="submission" date="2020-04" db="EMBL/GenBank/DDBJ databases">
        <title>Description of novel Gluconacetobacter.</title>
        <authorList>
            <person name="Sombolestani A."/>
        </authorList>
    </citation>
    <scope>NUCLEOTIDE SEQUENCE [LARGE SCALE GENOMIC DNA]</scope>
    <source>
        <strain evidence="5 6">LMG 27802</strain>
    </source>
</reference>
<dbReference type="RefSeq" id="WP_182954358.1">
    <property type="nucleotide sequence ID" value="NZ_JABEQM010000002.1"/>
</dbReference>
<keyword evidence="6" id="KW-1185">Reference proteome</keyword>
<feature type="domain" description="FAD-dependent oxidoreductase 2 FAD-binding" evidence="3">
    <location>
        <begin position="7"/>
        <end position="356"/>
    </location>
</feature>
<dbReference type="Pfam" id="PF02910">
    <property type="entry name" value="Succ_DH_flav_C"/>
    <property type="match status" value="1"/>
</dbReference>
<evidence type="ECO:0000313" key="6">
    <source>
        <dbReference type="Proteomes" id="UP000578030"/>
    </source>
</evidence>
<dbReference type="AlphaFoldDB" id="A0A7W4K546"/>
<dbReference type="SUPFAM" id="SSF46977">
    <property type="entry name" value="Succinate dehydrogenase/fumarate reductase flavoprotein C-terminal domain"/>
    <property type="match status" value="1"/>
</dbReference>
<proteinExistence type="predicted"/>
<evidence type="ECO:0000256" key="1">
    <source>
        <dbReference type="ARBA" id="ARBA00022630"/>
    </source>
</evidence>
<comment type="caution">
    <text evidence="5">The sequence shown here is derived from an EMBL/GenBank/DDBJ whole genome shotgun (WGS) entry which is preliminary data.</text>
</comment>
<dbReference type="InterPro" id="IPR030664">
    <property type="entry name" value="SdhA/FrdA/AprA"/>
</dbReference>
<dbReference type="PRINTS" id="PR00411">
    <property type="entry name" value="PNDRDTASEI"/>
</dbReference>
<dbReference type="GO" id="GO:0050660">
    <property type="term" value="F:flavin adenine dinucleotide binding"/>
    <property type="evidence" value="ECO:0007669"/>
    <property type="project" value="TreeGrafter"/>
</dbReference>
<name>A0A7W4K546_9PROT</name>
<dbReference type="Gene3D" id="3.50.50.60">
    <property type="entry name" value="FAD/NAD(P)-binding domain"/>
    <property type="match status" value="2"/>
</dbReference>
<dbReference type="Gene3D" id="1.20.58.100">
    <property type="entry name" value="Fumarate reductase/succinate dehydrogenase flavoprotein-like, C-terminal domain"/>
    <property type="match status" value="1"/>
</dbReference>
<dbReference type="Proteomes" id="UP000578030">
    <property type="component" value="Unassembled WGS sequence"/>
</dbReference>
<dbReference type="GO" id="GO:0000104">
    <property type="term" value="F:succinate dehydrogenase activity"/>
    <property type="evidence" value="ECO:0007669"/>
    <property type="project" value="TreeGrafter"/>
</dbReference>
<dbReference type="InterPro" id="IPR036188">
    <property type="entry name" value="FAD/NAD-bd_sf"/>
</dbReference>
<dbReference type="InterPro" id="IPR003953">
    <property type="entry name" value="FAD-dep_OxRdtase_2_FAD-bd"/>
</dbReference>
<sequence length="531" mass="55917">MKAIDADVLVVGGGMAAGWAAISAAKTGASVVVVDKGFMGTSGVTAPAGPNHWWVPPDTAQREAAIRRRLETAFGLADPEWMERIIDITWRSIPELDPYYPFSGDGKGGLFRSGLRGPEYVRALRRYATDLGVRVLDHHPVLELLGRRDGSVGGAGGYDRLGGVSWRARAGAVILATGGCGFRSGLIGSYSNTGDGYLMGVEAGADLSGMEFCVSYSISPAWLSTRTLPYTGARYYDASGAEIDVPAGANRTREHLLVLADAFRAGPVHADLHEAPKALRGVVRQIQPATVAAFERRGLDMFRDRFEVKLFGEGTIRGTGGLRIVDTGCATSVPGLFAAGDAATREHIAGATSGGGAQNAAWALSSGVLSGQAAAALARRQGKGAPDAALEPLGRAGLRPAGGSRAVDRKALQKAAGDEILDLDKALRRRADGLEASARTLEDGWTEISQHLRGDGRDAVAARETAAMVATARWCNAAALARTESRGMHVREDFPRTDPRLACRQIVGGLDRIRIRPDGARQEKTGGKTIG</sequence>
<dbReference type="PRINTS" id="PR00368">
    <property type="entry name" value="FADPNR"/>
</dbReference>
<dbReference type="Pfam" id="PF00890">
    <property type="entry name" value="FAD_binding_2"/>
    <property type="match status" value="1"/>
</dbReference>
<dbReference type="InterPro" id="IPR015939">
    <property type="entry name" value="Fum_Rdtase/Succ_DH_flav-like_C"/>
</dbReference>
<evidence type="ECO:0000259" key="3">
    <source>
        <dbReference type="Pfam" id="PF00890"/>
    </source>
</evidence>
<dbReference type="PANTHER" id="PTHR11632">
    <property type="entry name" value="SUCCINATE DEHYDROGENASE 2 FLAVOPROTEIN SUBUNIT"/>
    <property type="match status" value="1"/>
</dbReference>
<dbReference type="GO" id="GO:0009055">
    <property type="term" value="F:electron transfer activity"/>
    <property type="evidence" value="ECO:0007669"/>
    <property type="project" value="TreeGrafter"/>
</dbReference>
<organism evidence="5 6">
    <name type="scientific">Gluconacetobacter tumulisoli</name>
    <dbReference type="NCBI Taxonomy" id="1286189"/>
    <lineage>
        <taxon>Bacteria</taxon>
        <taxon>Pseudomonadati</taxon>
        <taxon>Pseudomonadota</taxon>
        <taxon>Alphaproteobacteria</taxon>
        <taxon>Acetobacterales</taxon>
        <taxon>Acetobacteraceae</taxon>
        <taxon>Gluconacetobacter</taxon>
    </lineage>
</organism>
<accession>A0A7W4K546</accession>
<keyword evidence="2" id="KW-0560">Oxidoreductase</keyword>
<evidence type="ECO:0000256" key="2">
    <source>
        <dbReference type="ARBA" id="ARBA00023002"/>
    </source>
</evidence>
<dbReference type="PANTHER" id="PTHR11632:SF51">
    <property type="entry name" value="SUCCINATE DEHYDROGENASE [UBIQUINONE] FLAVOPROTEIN SUBUNIT, MITOCHONDRIAL"/>
    <property type="match status" value="1"/>
</dbReference>
<dbReference type="GO" id="GO:0009061">
    <property type="term" value="P:anaerobic respiration"/>
    <property type="evidence" value="ECO:0007669"/>
    <property type="project" value="TreeGrafter"/>
</dbReference>
<feature type="domain" description="Fumarate reductase/succinate dehydrogenase flavoprotein-like C-terminal" evidence="4">
    <location>
        <begin position="430"/>
        <end position="498"/>
    </location>
</feature>
<dbReference type="SUPFAM" id="SSF51905">
    <property type="entry name" value="FAD/NAD(P)-binding domain"/>
    <property type="match status" value="1"/>
</dbReference>
<gene>
    <name evidence="5" type="ORF">HLH28_03130</name>
</gene>
<dbReference type="EMBL" id="JABEQM010000002">
    <property type="protein sequence ID" value="MBB2200581.1"/>
    <property type="molecule type" value="Genomic_DNA"/>
</dbReference>
<protein>
    <submittedName>
        <fullName evidence="5">FAD-binding protein</fullName>
    </submittedName>
</protein>
<evidence type="ECO:0000313" key="5">
    <source>
        <dbReference type="EMBL" id="MBB2200581.1"/>
    </source>
</evidence>